<protein>
    <submittedName>
        <fullName evidence="2">Uncharacterized protein</fullName>
    </submittedName>
</protein>
<keyword evidence="3" id="KW-1185">Reference proteome</keyword>
<proteinExistence type="predicted"/>
<sequence>MQDMAPARRSQRLRALQQTQFKLVTPKTPIYEHKKDYLATWLQASQSPPLTPEVDLDALEASLKKTLSKPQPSRRRNRNTALADSASESDKETEEPEDSDAGELFHLSHDNTEWNAADDLSSSRHYSYDSRCEPGNDDYEEDDFVVEDGHEDEEEYGSMKSEDDISEITIVPQDISMIDAMRRESGTITTATSESSRRSTMTRSSTSKLFFSDPDDFLQPVPFSPVSNESLIGSPRLGALLPLVEEATEEIVEDIMDAISKFSRRCNGNLMPVRMRLSAPVLEDEMIREALDHARRLGLGKRVSLGDGSICCTIGPKNEASHYHY</sequence>
<feature type="compositionally biased region" description="Acidic residues" evidence="1">
    <location>
        <begin position="91"/>
        <end position="100"/>
    </location>
</feature>
<name>A0A2T2NS02_CORCC</name>
<evidence type="ECO:0000256" key="1">
    <source>
        <dbReference type="SAM" id="MobiDB-lite"/>
    </source>
</evidence>
<dbReference type="EMBL" id="KZ678134">
    <property type="protein sequence ID" value="PSN68183.1"/>
    <property type="molecule type" value="Genomic_DNA"/>
</dbReference>
<feature type="region of interest" description="Disordered" evidence="1">
    <location>
        <begin position="63"/>
        <end position="100"/>
    </location>
</feature>
<dbReference type="AlphaFoldDB" id="A0A2T2NS02"/>
<accession>A0A2T2NS02</accession>
<evidence type="ECO:0000313" key="3">
    <source>
        <dbReference type="Proteomes" id="UP000240883"/>
    </source>
</evidence>
<gene>
    <name evidence="2" type="ORF">BS50DRAFT_573141</name>
</gene>
<evidence type="ECO:0000313" key="2">
    <source>
        <dbReference type="EMBL" id="PSN68183.1"/>
    </source>
</evidence>
<organism evidence="2 3">
    <name type="scientific">Corynespora cassiicola Philippines</name>
    <dbReference type="NCBI Taxonomy" id="1448308"/>
    <lineage>
        <taxon>Eukaryota</taxon>
        <taxon>Fungi</taxon>
        <taxon>Dikarya</taxon>
        <taxon>Ascomycota</taxon>
        <taxon>Pezizomycotina</taxon>
        <taxon>Dothideomycetes</taxon>
        <taxon>Pleosporomycetidae</taxon>
        <taxon>Pleosporales</taxon>
        <taxon>Corynesporascaceae</taxon>
        <taxon>Corynespora</taxon>
    </lineage>
</organism>
<feature type="region of interest" description="Disordered" evidence="1">
    <location>
        <begin position="119"/>
        <end position="141"/>
    </location>
</feature>
<reference evidence="2 3" key="1">
    <citation type="journal article" date="2018" name="Front. Microbiol.">
        <title>Genome-Wide Analysis of Corynespora cassiicola Leaf Fall Disease Putative Effectors.</title>
        <authorList>
            <person name="Lopez D."/>
            <person name="Ribeiro S."/>
            <person name="Label P."/>
            <person name="Fumanal B."/>
            <person name="Venisse J.S."/>
            <person name="Kohler A."/>
            <person name="de Oliveira R.R."/>
            <person name="Labutti K."/>
            <person name="Lipzen A."/>
            <person name="Lail K."/>
            <person name="Bauer D."/>
            <person name="Ohm R.A."/>
            <person name="Barry K.W."/>
            <person name="Spatafora J."/>
            <person name="Grigoriev I.V."/>
            <person name="Martin F.M."/>
            <person name="Pujade-Renaud V."/>
        </authorList>
    </citation>
    <scope>NUCLEOTIDE SEQUENCE [LARGE SCALE GENOMIC DNA]</scope>
    <source>
        <strain evidence="2 3">Philippines</strain>
    </source>
</reference>
<dbReference type="OrthoDB" id="3800281at2759"/>
<dbReference type="Proteomes" id="UP000240883">
    <property type="component" value="Unassembled WGS sequence"/>
</dbReference>